<gene>
    <name evidence="1" type="ORF">GPECTOR_87g415</name>
</gene>
<protein>
    <submittedName>
        <fullName evidence="1">Uncharacterized protein</fullName>
    </submittedName>
</protein>
<keyword evidence="2" id="KW-1185">Reference proteome</keyword>
<comment type="caution">
    <text evidence="1">The sequence shown here is derived from an EMBL/GenBank/DDBJ whole genome shotgun (WGS) entry which is preliminary data.</text>
</comment>
<dbReference type="OrthoDB" id="545443at2759"/>
<evidence type="ECO:0000313" key="1">
    <source>
        <dbReference type="EMBL" id="KXZ43553.1"/>
    </source>
</evidence>
<reference evidence="2" key="1">
    <citation type="journal article" date="2016" name="Nat. Commun.">
        <title>The Gonium pectorale genome demonstrates co-option of cell cycle regulation during the evolution of multicellularity.</title>
        <authorList>
            <person name="Hanschen E.R."/>
            <person name="Marriage T.N."/>
            <person name="Ferris P.J."/>
            <person name="Hamaji T."/>
            <person name="Toyoda A."/>
            <person name="Fujiyama A."/>
            <person name="Neme R."/>
            <person name="Noguchi H."/>
            <person name="Minakuchi Y."/>
            <person name="Suzuki M."/>
            <person name="Kawai-Toyooka H."/>
            <person name="Smith D.R."/>
            <person name="Sparks H."/>
            <person name="Anderson J."/>
            <person name="Bakaric R."/>
            <person name="Luria V."/>
            <person name="Karger A."/>
            <person name="Kirschner M.W."/>
            <person name="Durand P.M."/>
            <person name="Michod R.E."/>
            <person name="Nozaki H."/>
            <person name="Olson B.J."/>
        </authorList>
    </citation>
    <scope>NUCLEOTIDE SEQUENCE [LARGE SCALE GENOMIC DNA]</scope>
    <source>
        <strain evidence="2">NIES-2863</strain>
    </source>
</reference>
<evidence type="ECO:0000313" key="2">
    <source>
        <dbReference type="Proteomes" id="UP000075714"/>
    </source>
</evidence>
<organism evidence="1 2">
    <name type="scientific">Gonium pectorale</name>
    <name type="common">Green alga</name>
    <dbReference type="NCBI Taxonomy" id="33097"/>
    <lineage>
        <taxon>Eukaryota</taxon>
        <taxon>Viridiplantae</taxon>
        <taxon>Chlorophyta</taxon>
        <taxon>core chlorophytes</taxon>
        <taxon>Chlorophyceae</taxon>
        <taxon>CS clade</taxon>
        <taxon>Chlamydomonadales</taxon>
        <taxon>Volvocaceae</taxon>
        <taxon>Gonium</taxon>
    </lineage>
</organism>
<sequence>MIPSDRIALSSEQKQVLITSAAARLSGLPMEQFDAQLQELLLLLPDLRSRVLSLQPSILVELAGDTRAVARD</sequence>
<accession>A0A150G0Z4</accession>
<name>A0A150G0Z4_GONPE</name>
<dbReference type="EMBL" id="LSYV01000088">
    <property type="protein sequence ID" value="KXZ43553.1"/>
    <property type="molecule type" value="Genomic_DNA"/>
</dbReference>
<dbReference type="Proteomes" id="UP000075714">
    <property type="component" value="Unassembled WGS sequence"/>
</dbReference>
<dbReference type="AlphaFoldDB" id="A0A150G0Z4"/>
<proteinExistence type="predicted"/>